<feature type="transmembrane region" description="Helical" evidence="8">
    <location>
        <begin position="132"/>
        <end position="152"/>
    </location>
</feature>
<feature type="transmembrane region" description="Helical" evidence="8">
    <location>
        <begin position="97"/>
        <end position="120"/>
    </location>
</feature>
<evidence type="ECO:0000256" key="4">
    <source>
        <dbReference type="ARBA" id="ARBA00022692"/>
    </source>
</evidence>
<dbReference type="EMBL" id="BAABEP010000052">
    <property type="protein sequence ID" value="GAA3750588.1"/>
    <property type="molecule type" value="Genomic_DNA"/>
</dbReference>
<comment type="caution">
    <text evidence="10">The sequence shown here is derived from an EMBL/GenBank/DDBJ whole genome shotgun (WGS) entry which is preliminary data.</text>
</comment>
<sequence length="332" mass="36118">MAVSLPSATGASARTGTGDRPDTTLRRKRAKHRLKVLGFLSPWLIGFSVFFGYPLIATVYFSFMHYNQIEQPSFVGLRNWRYVLAQMPLFGPALWNTIWLVVVMVALRVAFGLGIGLLITKVKTGVGFFRTAFYLPYLAPPVAATVAFVFLLNPSTGPVNRVLGWAGIHGPTWFNDPAWAKPSLVLLGLWGVGDLMVIFMASLLDVPREQYEAADLDGAGAWSKFRYVTWPAITPIVLFAVVTGVVQTMQYYTQALVAGKIASGVSIGPGSVVQPGYPDHSTLTVPQLVYQLGFQNFNTGAACVLSLVLFVIAMAVTLLLMRKNAGLIPAED</sequence>
<evidence type="ECO:0000256" key="3">
    <source>
        <dbReference type="ARBA" id="ARBA00022475"/>
    </source>
</evidence>
<evidence type="ECO:0000259" key="9">
    <source>
        <dbReference type="PROSITE" id="PS50928"/>
    </source>
</evidence>
<evidence type="ECO:0000256" key="5">
    <source>
        <dbReference type="ARBA" id="ARBA00022989"/>
    </source>
</evidence>
<dbReference type="PANTHER" id="PTHR30193:SF1">
    <property type="entry name" value="ABC TRANSPORTER PERMEASE PROTEIN YESP-RELATED"/>
    <property type="match status" value="1"/>
</dbReference>
<dbReference type="Gene3D" id="1.10.3720.10">
    <property type="entry name" value="MetI-like"/>
    <property type="match status" value="1"/>
</dbReference>
<dbReference type="PROSITE" id="PS50928">
    <property type="entry name" value="ABC_TM1"/>
    <property type="match status" value="1"/>
</dbReference>
<dbReference type="InterPro" id="IPR000515">
    <property type="entry name" value="MetI-like"/>
</dbReference>
<evidence type="ECO:0000313" key="10">
    <source>
        <dbReference type="EMBL" id="GAA3750588.1"/>
    </source>
</evidence>
<protein>
    <submittedName>
        <fullName evidence="10">Sugar ABC transporter permease</fullName>
    </submittedName>
</protein>
<keyword evidence="11" id="KW-1185">Reference proteome</keyword>
<keyword evidence="4 8" id="KW-0812">Transmembrane</keyword>
<dbReference type="InterPro" id="IPR051393">
    <property type="entry name" value="ABC_transporter_permease"/>
</dbReference>
<keyword evidence="6 8" id="KW-0472">Membrane</keyword>
<organism evidence="10 11">
    <name type="scientific">Streptomyces tremellae</name>
    <dbReference type="NCBI Taxonomy" id="1124239"/>
    <lineage>
        <taxon>Bacteria</taxon>
        <taxon>Bacillati</taxon>
        <taxon>Actinomycetota</taxon>
        <taxon>Actinomycetes</taxon>
        <taxon>Kitasatosporales</taxon>
        <taxon>Streptomycetaceae</taxon>
        <taxon>Streptomyces</taxon>
    </lineage>
</organism>
<feature type="transmembrane region" description="Helical" evidence="8">
    <location>
        <begin position="299"/>
        <end position="321"/>
    </location>
</feature>
<feature type="domain" description="ABC transmembrane type-1" evidence="9">
    <location>
        <begin position="94"/>
        <end position="320"/>
    </location>
</feature>
<evidence type="ECO:0000313" key="11">
    <source>
        <dbReference type="Proteomes" id="UP001499884"/>
    </source>
</evidence>
<feature type="transmembrane region" description="Helical" evidence="8">
    <location>
        <begin position="36"/>
        <end position="63"/>
    </location>
</feature>
<evidence type="ECO:0000256" key="8">
    <source>
        <dbReference type="SAM" id="Phobius"/>
    </source>
</evidence>
<feature type="transmembrane region" description="Helical" evidence="8">
    <location>
        <begin position="184"/>
        <end position="206"/>
    </location>
</feature>
<dbReference type="Proteomes" id="UP001499884">
    <property type="component" value="Unassembled WGS sequence"/>
</dbReference>
<gene>
    <name evidence="10" type="ORF">GCM10023082_53310</name>
</gene>
<keyword evidence="2" id="KW-0813">Transport</keyword>
<keyword evidence="5 8" id="KW-1133">Transmembrane helix</keyword>
<feature type="compositionally biased region" description="Polar residues" evidence="7">
    <location>
        <begin position="1"/>
        <end position="15"/>
    </location>
</feature>
<name>A0ABP7FX28_9ACTN</name>
<dbReference type="InterPro" id="IPR035906">
    <property type="entry name" value="MetI-like_sf"/>
</dbReference>
<comment type="subcellular location">
    <subcellularLocation>
        <location evidence="1">Cell membrane</location>
        <topology evidence="1">Multi-pass membrane protein</topology>
    </subcellularLocation>
</comment>
<feature type="region of interest" description="Disordered" evidence="7">
    <location>
        <begin position="1"/>
        <end position="25"/>
    </location>
</feature>
<accession>A0ABP7FX28</accession>
<keyword evidence="3" id="KW-1003">Cell membrane</keyword>
<evidence type="ECO:0000256" key="1">
    <source>
        <dbReference type="ARBA" id="ARBA00004651"/>
    </source>
</evidence>
<evidence type="ECO:0000256" key="2">
    <source>
        <dbReference type="ARBA" id="ARBA00022448"/>
    </source>
</evidence>
<evidence type="ECO:0000256" key="7">
    <source>
        <dbReference type="SAM" id="MobiDB-lite"/>
    </source>
</evidence>
<feature type="transmembrane region" description="Helical" evidence="8">
    <location>
        <begin position="227"/>
        <end position="246"/>
    </location>
</feature>
<dbReference type="PANTHER" id="PTHR30193">
    <property type="entry name" value="ABC TRANSPORTER PERMEASE PROTEIN"/>
    <property type="match status" value="1"/>
</dbReference>
<proteinExistence type="predicted"/>
<evidence type="ECO:0000256" key="6">
    <source>
        <dbReference type="ARBA" id="ARBA00023136"/>
    </source>
</evidence>
<dbReference type="SUPFAM" id="SSF161098">
    <property type="entry name" value="MetI-like"/>
    <property type="match status" value="1"/>
</dbReference>
<dbReference type="RefSeq" id="WP_345652633.1">
    <property type="nucleotide sequence ID" value="NZ_BAABEP010000052.1"/>
</dbReference>
<dbReference type="CDD" id="cd06261">
    <property type="entry name" value="TM_PBP2"/>
    <property type="match status" value="1"/>
</dbReference>
<reference evidence="11" key="1">
    <citation type="journal article" date="2019" name="Int. J. Syst. Evol. Microbiol.">
        <title>The Global Catalogue of Microorganisms (GCM) 10K type strain sequencing project: providing services to taxonomists for standard genome sequencing and annotation.</title>
        <authorList>
            <consortium name="The Broad Institute Genomics Platform"/>
            <consortium name="The Broad Institute Genome Sequencing Center for Infectious Disease"/>
            <person name="Wu L."/>
            <person name="Ma J."/>
        </authorList>
    </citation>
    <scope>NUCLEOTIDE SEQUENCE [LARGE SCALE GENOMIC DNA]</scope>
    <source>
        <strain evidence="11">JCM 30846</strain>
    </source>
</reference>